<evidence type="ECO:0000313" key="1">
    <source>
        <dbReference type="EMBL" id="DAD39687.1"/>
    </source>
</evidence>
<protein>
    <submittedName>
        <fullName evidence="1">Uncharacterized protein</fullName>
    </submittedName>
</protein>
<sequence length="41" mass="4633">MEGSGPIISHTYFNPSLDKWVLQTNLLSKRRAPPAHFKASH</sequence>
<evidence type="ECO:0000313" key="2">
    <source>
        <dbReference type="Proteomes" id="UP000607653"/>
    </source>
</evidence>
<accession>A0A822Z4E1</accession>
<comment type="caution">
    <text evidence="1">The sequence shown here is derived from an EMBL/GenBank/DDBJ whole genome shotgun (WGS) entry which is preliminary data.</text>
</comment>
<dbReference type="EMBL" id="DUZY01000005">
    <property type="protein sequence ID" value="DAD39687.1"/>
    <property type="molecule type" value="Genomic_DNA"/>
</dbReference>
<gene>
    <name evidence="1" type="ORF">HUJ06_014010</name>
</gene>
<name>A0A822Z4E1_NELNU</name>
<keyword evidence="2" id="KW-1185">Reference proteome</keyword>
<proteinExistence type="predicted"/>
<dbReference type="AlphaFoldDB" id="A0A822Z4E1"/>
<dbReference type="Proteomes" id="UP000607653">
    <property type="component" value="Unassembled WGS sequence"/>
</dbReference>
<reference evidence="1 2" key="1">
    <citation type="journal article" date="2020" name="Mol. Biol. Evol.">
        <title>Distinct Expression and Methylation Patterns for Genes with Different Fates following a Single Whole-Genome Duplication in Flowering Plants.</title>
        <authorList>
            <person name="Shi T."/>
            <person name="Rahmani R.S."/>
            <person name="Gugger P.F."/>
            <person name="Wang M."/>
            <person name="Li H."/>
            <person name="Zhang Y."/>
            <person name="Li Z."/>
            <person name="Wang Q."/>
            <person name="Van de Peer Y."/>
            <person name="Marchal K."/>
            <person name="Chen J."/>
        </authorList>
    </citation>
    <scope>NUCLEOTIDE SEQUENCE [LARGE SCALE GENOMIC DNA]</scope>
    <source>
        <tissue evidence="1">Leaf</tissue>
    </source>
</reference>
<organism evidence="1 2">
    <name type="scientific">Nelumbo nucifera</name>
    <name type="common">Sacred lotus</name>
    <dbReference type="NCBI Taxonomy" id="4432"/>
    <lineage>
        <taxon>Eukaryota</taxon>
        <taxon>Viridiplantae</taxon>
        <taxon>Streptophyta</taxon>
        <taxon>Embryophyta</taxon>
        <taxon>Tracheophyta</taxon>
        <taxon>Spermatophyta</taxon>
        <taxon>Magnoliopsida</taxon>
        <taxon>Proteales</taxon>
        <taxon>Nelumbonaceae</taxon>
        <taxon>Nelumbo</taxon>
    </lineage>
</organism>